<dbReference type="Proteomes" id="UP000809789">
    <property type="component" value="Unassembled WGS sequence"/>
</dbReference>
<dbReference type="OrthoDB" id="5389296at2759"/>
<evidence type="ECO:0000313" key="3">
    <source>
        <dbReference type="Proteomes" id="UP000809789"/>
    </source>
</evidence>
<feature type="compositionally biased region" description="Basic residues" evidence="1">
    <location>
        <begin position="15"/>
        <end position="25"/>
    </location>
</feature>
<evidence type="ECO:0000256" key="1">
    <source>
        <dbReference type="SAM" id="MobiDB-lite"/>
    </source>
</evidence>
<feature type="compositionally biased region" description="Pro residues" evidence="1">
    <location>
        <begin position="1"/>
        <end position="11"/>
    </location>
</feature>
<evidence type="ECO:0000313" key="2">
    <source>
        <dbReference type="EMBL" id="KAG8625431.1"/>
    </source>
</evidence>
<organism evidence="2 3">
    <name type="scientific">Elsinoe batatas</name>
    <dbReference type="NCBI Taxonomy" id="2601811"/>
    <lineage>
        <taxon>Eukaryota</taxon>
        <taxon>Fungi</taxon>
        <taxon>Dikarya</taxon>
        <taxon>Ascomycota</taxon>
        <taxon>Pezizomycotina</taxon>
        <taxon>Dothideomycetes</taxon>
        <taxon>Dothideomycetidae</taxon>
        <taxon>Myriangiales</taxon>
        <taxon>Elsinoaceae</taxon>
        <taxon>Elsinoe</taxon>
    </lineage>
</organism>
<name>A0A8K0L0L1_9PEZI</name>
<accession>A0A8K0L0L1</accession>
<feature type="compositionally biased region" description="Polar residues" evidence="1">
    <location>
        <begin position="164"/>
        <end position="179"/>
    </location>
</feature>
<reference evidence="2" key="1">
    <citation type="submission" date="2021-07" db="EMBL/GenBank/DDBJ databases">
        <title>Elsinoe batatas strain:CRI-CJ2 Genome sequencing and assembly.</title>
        <authorList>
            <person name="Huang L."/>
        </authorList>
    </citation>
    <scope>NUCLEOTIDE SEQUENCE</scope>
    <source>
        <strain evidence="2">CRI-CJ2</strain>
    </source>
</reference>
<feature type="compositionally biased region" description="Basic and acidic residues" evidence="1">
    <location>
        <begin position="111"/>
        <end position="140"/>
    </location>
</feature>
<protein>
    <submittedName>
        <fullName evidence="2">Uncharacterized protein</fullName>
    </submittedName>
</protein>
<dbReference type="AlphaFoldDB" id="A0A8K0L0L1"/>
<dbReference type="EMBL" id="JAESVG020000008">
    <property type="protein sequence ID" value="KAG8625431.1"/>
    <property type="molecule type" value="Genomic_DNA"/>
</dbReference>
<sequence length="299" mass="33019">MDPPPPPPPRQAKPSPHRFLTKKKSSNTLNNQPLRPSYISQPAAPSPSAPSPTPRTAPRFATSSTEHSTQLTSTQSSKPRFSLKTSVEDQLDASPEDKHPPPGTHIYPTTEQDHAASQHHDQSNEEPYSKRRRVEEDIHPTETSPKRPNARFLSQAAAFPSSEPIASSKPSFLRSSLPSHSIDPSPEFFSPHRRGQRFVPGGMAAEMQSWITELGTSTASRRADVSGFSAVVEVDRIMDDGVLLLEARILSGDRLFAMLESKPGVTVRQGDRLGIRDPTWETDHKGKRILVGVDWHIVK</sequence>
<feature type="compositionally biased region" description="Polar residues" evidence="1">
    <location>
        <begin position="64"/>
        <end position="85"/>
    </location>
</feature>
<gene>
    <name evidence="2" type="ORF">KVT40_007182</name>
</gene>
<feature type="region of interest" description="Disordered" evidence="1">
    <location>
        <begin position="1"/>
        <end position="191"/>
    </location>
</feature>
<proteinExistence type="predicted"/>
<feature type="compositionally biased region" description="Pro residues" evidence="1">
    <location>
        <begin position="44"/>
        <end position="55"/>
    </location>
</feature>
<comment type="caution">
    <text evidence="2">The sequence shown here is derived from an EMBL/GenBank/DDBJ whole genome shotgun (WGS) entry which is preliminary data.</text>
</comment>
<keyword evidence="3" id="KW-1185">Reference proteome</keyword>